<dbReference type="VEuPathDB" id="ToxoDB:TGME49_249300"/>
<gene>
    <name evidence="3" type="ORF">TGME49_249300</name>
</gene>
<dbReference type="SUPFAM" id="SSF53474">
    <property type="entry name" value="alpha/beta-Hydrolases"/>
    <property type="match status" value="1"/>
</dbReference>
<name>A0A125YX11_TOXGM</name>
<dbReference type="EMBL" id="CM002047">
    <property type="protein sequence ID" value="EPT25082.1"/>
    <property type="molecule type" value="Genomic_DNA"/>
</dbReference>
<keyword evidence="2" id="KW-0472">Membrane</keyword>
<evidence type="ECO:0000256" key="1">
    <source>
        <dbReference type="SAM" id="MobiDB-lite"/>
    </source>
</evidence>
<feature type="transmembrane region" description="Helical" evidence="2">
    <location>
        <begin position="80"/>
        <end position="98"/>
    </location>
</feature>
<dbReference type="GeneID" id="7899489"/>
<evidence type="ECO:0008006" key="5">
    <source>
        <dbReference type="Google" id="ProtNLM"/>
    </source>
</evidence>
<dbReference type="Gene3D" id="3.40.50.1820">
    <property type="entry name" value="alpha/beta hydrolase"/>
    <property type="match status" value="1"/>
</dbReference>
<dbReference type="AlphaFoldDB" id="A0A125YX11"/>
<reference evidence="3" key="1">
    <citation type="submission" date="2013-04" db="EMBL/GenBank/DDBJ databases">
        <authorList>
            <person name="Sibley D."/>
            <person name="Venepally P."/>
            <person name="Karamycheva S."/>
            <person name="Hadjithomas M."/>
            <person name="Khan A."/>
            <person name="Brunk B."/>
            <person name="Roos D."/>
            <person name="Caler E."/>
            <person name="Lorenzi H."/>
        </authorList>
    </citation>
    <scope>NUCLEOTIDE SEQUENCE [LARGE SCALE GENOMIC DNA]</scope>
    <source>
        <strain evidence="3">ME49</strain>
    </source>
</reference>
<evidence type="ECO:0000313" key="4">
    <source>
        <dbReference type="Proteomes" id="UP000001529"/>
    </source>
</evidence>
<feature type="compositionally biased region" description="Basic and acidic residues" evidence="1">
    <location>
        <begin position="287"/>
        <end position="296"/>
    </location>
</feature>
<evidence type="ECO:0000256" key="2">
    <source>
        <dbReference type="SAM" id="Phobius"/>
    </source>
</evidence>
<dbReference type="Proteomes" id="UP000001529">
    <property type="component" value="Chromosome XII"/>
</dbReference>
<organism evidence="3 4">
    <name type="scientific">Toxoplasma gondii (strain ATCC 50611 / Me49)</name>
    <dbReference type="NCBI Taxonomy" id="508771"/>
    <lineage>
        <taxon>Eukaryota</taxon>
        <taxon>Sar</taxon>
        <taxon>Alveolata</taxon>
        <taxon>Apicomplexa</taxon>
        <taxon>Conoidasida</taxon>
        <taxon>Coccidia</taxon>
        <taxon>Eucoccidiorida</taxon>
        <taxon>Eimeriorina</taxon>
        <taxon>Sarcocystidae</taxon>
        <taxon>Toxoplasma</taxon>
    </lineage>
</organism>
<keyword evidence="4" id="KW-1185">Reference proteome</keyword>
<proteinExistence type="predicted"/>
<accession>A0A125YX11</accession>
<keyword evidence="2" id="KW-1133">Transmembrane helix</keyword>
<dbReference type="PhylomeDB" id="A0A125YX11"/>
<dbReference type="EMBL" id="KE138840">
    <property type="protein sequence ID" value="EPT25082.1"/>
    <property type="molecule type" value="Genomic_DNA"/>
</dbReference>
<feature type="transmembrane region" description="Helical" evidence="2">
    <location>
        <begin position="50"/>
        <end position="74"/>
    </location>
</feature>
<feature type="region of interest" description="Disordered" evidence="1">
    <location>
        <begin position="256"/>
        <end position="311"/>
    </location>
</feature>
<dbReference type="RefSeq" id="XP_002367264.1">
    <property type="nucleotide sequence ID" value="XM_002367223.2"/>
</dbReference>
<sequence>MSSAADDELPRILFLHGMDGGPAGNKQRLLQRAVGRSNFLAPDLKSRKIVLLYTIAFGGFVTLILGCVVLFWIFTAHIHAILFTMAAVPVCFLAYYLTGRWLSSLILTTGVREASAAFHRYRPQVIVASSFGAVVAFHMDIPKMPLLLFTPAQEMYRRYLRIPDQMSLRNYPYTLIVHGSRDTVVSLQDSIRLVETSELGRCRLEVVDDDHRLRSLTQQEISAWIEEVFRRGRANVLLLAQQGDKSVDPSLYETRNLEAGDQQEEDEETTEATNTEHGDAASAFEGEVGKGDDVVRRSQMSTSTEADSLLA</sequence>
<feature type="compositionally biased region" description="Acidic residues" evidence="1">
    <location>
        <begin position="261"/>
        <end position="270"/>
    </location>
</feature>
<keyword evidence="2" id="KW-0812">Transmembrane</keyword>
<dbReference type="KEGG" id="tgo:TGME49_249300"/>
<feature type="compositionally biased region" description="Polar residues" evidence="1">
    <location>
        <begin position="298"/>
        <end position="311"/>
    </location>
</feature>
<evidence type="ECO:0000313" key="3">
    <source>
        <dbReference type="EMBL" id="EPT25082.1"/>
    </source>
</evidence>
<protein>
    <recommendedName>
        <fullName evidence="5">Transmembrane protein</fullName>
    </recommendedName>
</protein>
<dbReference type="InterPro" id="IPR029058">
    <property type="entry name" value="AB_hydrolase_fold"/>
</dbReference>
<dbReference type="OrthoDB" id="329737at2759"/>